<accession>A0A0V1GDH3</accession>
<comment type="caution">
    <text evidence="1">The sequence shown here is derived from an EMBL/GenBank/DDBJ whole genome shotgun (WGS) entry which is preliminary data.</text>
</comment>
<keyword evidence="2" id="KW-1185">Reference proteome</keyword>
<name>A0A0V1GDH3_9BILA</name>
<dbReference type="Proteomes" id="UP000055024">
    <property type="component" value="Unassembled WGS sequence"/>
</dbReference>
<dbReference type="AlphaFoldDB" id="A0A0V1GDH3"/>
<protein>
    <submittedName>
        <fullName evidence="1">Uncharacterized protein</fullName>
    </submittedName>
</protein>
<reference evidence="1 2" key="1">
    <citation type="submission" date="2015-01" db="EMBL/GenBank/DDBJ databases">
        <title>Evolution of Trichinella species and genotypes.</title>
        <authorList>
            <person name="Korhonen P.K."/>
            <person name="Edoardo P."/>
            <person name="Giuseppe L.R."/>
            <person name="Gasser R.B."/>
        </authorList>
    </citation>
    <scope>NUCLEOTIDE SEQUENCE [LARGE SCALE GENOMIC DNA]</scope>
    <source>
        <strain evidence="1">ISS1029</strain>
    </source>
</reference>
<organism evidence="1 2">
    <name type="scientific">Trichinella zimbabwensis</name>
    <dbReference type="NCBI Taxonomy" id="268475"/>
    <lineage>
        <taxon>Eukaryota</taxon>
        <taxon>Metazoa</taxon>
        <taxon>Ecdysozoa</taxon>
        <taxon>Nematoda</taxon>
        <taxon>Enoplea</taxon>
        <taxon>Dorylaimia</taxon>
        <taxon>Trichinellida</taxon>
        <taxon>Trichinellidae</taxon>
        <taxon>Trichinella</taxon>
    </lineage>
</organism>
<evidence type="ECO:0000313" key="2">
    <source>
        <dbReference type="Proteomes" id="UP000055024"/>
    </source>
</evidence>
<evidence type="ECO:0000313" key="1">
    <source>
        <dbReference type="EMBL" id="KRY96313.1"/>
    </source>
</evidence>
<dbReference type="EMBL" id="JYDP01002945">
    <property type="protein sequence ID" value="KRY96313.1"/>
    <property type="molecule type" value="Genomic_DNA"/>
</dbReference>
<proteinExistence type="predicted"/>
<sequence length="63" mass="7353">MAVPIAQQWCLLVQFGFVHHFCQYVTNLSEYNKKTYTLLCWSNGQMVSTYVPIQKCPSQVQHN</sequence>
<gene>
    <name evidence="1" type="ORF">T11_3104</name>
</gene>